<accession>A0ABS7EJ94</accession>
<dbReference type="EMBL" id="JAHZSS010000016">
    <property type="protein sequence ID" value="MBW8191948.1"/>
    <property type="molecule type" value="Genomic_DNA"/>
</dbReference>
<feature type="coiled-coil region" evidence="1">
    <location>
        <begin position="126"/>
        <end position="186"/>
    </location>
</feature>
<organism evidence="3 4">
    <name type="scientific">Neiella holothuriorum</name>
    <dbReference type="NCBI Taxonomy" id="2870530"/>
    <lineage>
        <taxon>Bacteria</taxon>
        <taxon>Pseudomonadati</taxon>
        <taxon>Pseudomonadota</taxon>
        <taxon>Gammaproteobacteria</taxon>
        <taxon>Alteromonadales</taxon>
        <taxon>Echinimonadaceae</taxon>
        <taxon>Neiella</taxon>
    </lineage>
</organism>
<dbReference type="Proteomes" id="UP001166251">
    <property type="component" value="Unassembled WGS sequence"/>
</dbReference>
<name>A0ABS7EJ94_9GAMM</name>
<comment type="caution">
    <text evidence="3">The sequence shown here is derived from an EMBL/GenBank/DDBJ whole genome shotgun (WGS) entry which is preliminary data.</text>
</comment>
<sequence>MRTSILCLSFASMMAMSSSAHAFFGSDVVLKKDHPPLEPTWVEKNDNEVLRSVYEIELSAQAQVDTYLEEHTSLLKLRYVDLETIDTIKPLELPLAYDGIEAKSVRTKYATYINTIVDGIEAKRQLRRQEIAQKELEQTNNVAELAQLEANRTAYVADMQVVYDERDSTIQKLADSEQRVKDLSAQLATFLNGNAPLKKALKDKHFEKPKMKEGNCEQPVETKSTSIAIGQSVEGFCFTAKISVEKGSSEAFAQNSGLMSAVNNAIAAIGQEKMNQGASYNKSTGRDGYKQQIKSYRYGGIRDAEIAAKEKYGSTEKGLGFAIERLTKTNNGLANSIKRLQQNLASNAVSDYKRNQNKEQLKAVYGELEIALISYLDASFEAIIGEPVQQSDENYLQIELSEFDGLLLVKDTYPASKGLQREVFLINTHNIVNSKAIQKHFDGKPISTRAAAGQDGLLLWQGAEANYPRIAKSVRHFLEELAR</sequence>
<feature type="chain" id="PRO_5045639866" evidence="2">
    <location>
        <begin position="23"/>
        <end position="483"/>
    </location>
</feature>
<evidence type="ECO:0000256" key="2">
    <source>
        <dbReference type="SAM" id="SignalP"/>
    </source>
</evidence>
<reference evidence="3" key="1">
    <citation type="submission" date="2021-07" db="EMBL/GenBank/DDBJ databases">
        <title>Neiella marina sp. nov., isolated from the intestinal content of sea cucumber Apostichopus japonicus.</title>
        <authorList>
            <person name="Bai X."/>
        </authorList>
    </citation>
    <scope>NUCLEOTIDE SEQUENCE</scope>
    <source>
        <strain evidence="3">126</strain>
    </source>
</reference>
<keyword evidence="1" id="KW-0175">Coiled coil</keyword>
<feature type="signal peptide" evidence="2">
    <location>
        <begin position="1"/>
        <end position="22"/>
    </location>
</feature>
<evidence type="ECO:0000313" key="4">
    <source>
        <dbReference type="Proteomes" id="UP001166251"/>
    </source>
</evidence>
<evidence type="ECO:0000256" key="1">
    <source>
        <dbReference type="SAM" id="Coils"/>
    </source>
</evidence>
<keyword evidence="4" id="KW-1185">Reference proteome</keyword>
<keyword evidence="2" id="KW-0732">Signal</keyword>
<gene>
    <name evidence="3" type="ORF">K0504_12955</name>
</gene>
<dbReference type="RefSeq" id="WP_220104622.1">
    <property type="nucleotide sequence ID" value="NZ_JAHZSS010000016.1"/>
</dbReference>
<proteinExistence type="predicted"/>
<evidence type="ECO:0000313" key="3">
    <source>
        <dbReference type="EMBL" id="MBW8191948.1"/>
    </source>
</evidence>
<protein>
    <submittedName>
        <fullName evidence="3">Uncharacterized protein</fullName>
    </submittedName>
</protein>